<dbReference type="RefSeq" id="WP_256418391.1">
    <property type="nucleotide sequence ID" value="NZ_JANHDL010000005.1"/>
</dbReference>
<evidence type="ECO:0000313" key="1">
    <source>
        <dbReference type="EMBL" id="MFD1570884.1"/>
    </source>
</evidence>
<dbReference type="Pfam" id="PF19842">
    <property type="entry name" value="YqeC"/>
    <property type="match status" value="1"/>
</dbReference>
<protein>
    <submittedName>
        <fullName evidence="1">Selenium cofactor biosynthesis protein YqeC</fullName>
    </submittedName>
</protein>
<sequence>MDLTTALDARDATVCVVGAGGKKSTLFALADRLYRPVVTASVRIPIFDDRVATVRVTDDPLAALAEAGADDWPLGLVPERDRSDRYLGYDADTVAAIADDAPGATLVKADGARLREFKAPDDREPQIPANADRVVPIASAHVVGEPLSEDLVHRPERVADITGRGLGEAIRPADVAAVLASPDGGLKGVPEEATAIPVVNKVDDEADAAAAREIAEGVVDRADVPRVLLTRLVEAEGPADDPVVEVVE</sequence>
<dbReference type="EMBL" id="JBHUDB010000006">
    <property type="protein sequence ID" value="MFD1570884.1"/>
    <property type="molecule type" value="Genomic_DNA"/>
</dbReference>
<dbReference type="AlphaFoldDB" id="A0ABD6C0H7"/>
<organism evidence="1 2">
    <name type="scientific">Halorubrum laminariae</name>
    <dbReference type="NCBI Taxonomy" id="1433523"/>
    <lineage>
        <taxon>Archaea</taxon>
        <taxon>Methanobacteriati</taxon>
        <taxon>Methanobacteriota</taxon>
        <taxon>Stenosarchaea group</taxon>
        <taxon>Halobacteria</taxon>
        <taxon>Halobacteriales</taxon>
        <taxon>Haloferacaceae</taxon>
        <taxon>Halorubrum</taxon>
    </lineage>
</organism>
<dbReference type="InterPro" id="IPR017587">
    <property type="entry name" value="YqeC"/>
</dbReference>
<evidence type="ECO:0000313" key="2">
    <source>
        <dbReference type="Proteomes" id="UP001597185"/>
    </source>
</evidence>
<keyword evidence="2" id="KW-1185">Reference proteome</keyword>
<gene>
    <name evidence="1" type="primary">yqeC</name>
    <name evidence="1" type="ORF">ACFR9T_09835</name>
</gene>
<accession>A0ABD6C0H7</accession>
<proteinExistence type="predicted"/>
<dbReference type="Proteomes" id="UP001597185">
    <property type="component" value="Unassembled WGS sequence"/>
</dbReference>
<comment type="caution">
    <text evidence="1">The sequence shown here is derived from an EMBL/GenBank/DDBJ whole genome shotgun (WGS) entry which is preliminary data.</text>
</comment>
<dbReference type="NCBIfam" id="TIGR03172">
    <property type="entry name" value="selenium cofactor biosynthesis protein YqeC"/>
    <property type="match status" value="1"/>
</dbReference>
<reference evidence="1 2" key="1">
    <citation type="journal article" date="2019" name="Int. J. Syst. Evol. Microbiol.">
        <title>The Global Catalogue of Microorganisms (GCM) 10K type strain sequencing project: providing services to taxonomists for standard genome sequencing and annotation.</title>
        <authorList>
            <consortium name="The Broad Institute Genomics Platform"/>
            <consortium name="The Broad Institute Genome Sequencing Center for Infectious Disease"/>
            <person name="Wu L."/>
            <person name="Ma J."/>
        </authorList>
    </citation>
    <scope>NUCLEOTIDE SEQUENCE [LARGE SCALE GENOMIC DNA]</scope>
    <source>
        <strain evidence="1 2">CGMCC 1.12689</strain>
    </source>
</reference>
<name>A0ABD6C0H7_9EURY</name>